<keyword evidence="1" id="KW-0472">Membrane</keyword>
<accession>A0AAW0UJL4</accession>
<evidence type="ECO:0000313" key="3">
    <source>
        <dbReference type="Proteomes" id="UP001487740"/>
    </source>
</evidence>
<protein>
    <recommendedName>
        <fullName evidence="4">N-acetyllactosaminide beta-1,3-N-acetylglucosaminyltransferase</fullName>
    </recommendedName>
</protein>
<organism evidence="2 3">
    <name type="scientific">Scylla paramamosain</name>
    <name type="common">Mud crab</name>
    <dbReference type="NCBI Taxonomy" id="85552"/>
    <lineage>
        <taxon>Eukaryota</taxon>
        <taxon>Metazoa</taxon>
        <taxon>Ecdysozoa</taxon>
        <taxon>Arthropoda</taxon>
        <taxon>Crustacea</taxon>
        <taxon>Multicrustacea</taxon>
        <taxon>Malacostraca</taxon>
        <taxon>Eumalacostraca</taxon>
        <taxon>Eucarida</taxon>
        <taxon>Decapoda</taxon>
        <taxon>Pleocyemata</taxon>
        <taxon>Brachyura</taxon>
        <taxon>Eubrachyura</taxon>
        <taxon>Portunoidea</taxon>
        <taxon>Portunidae</taxon>
        <taxon>Portuninae</taxon>
        <taxon>Scylla</taxon>
    </lineage>
</organism>
<sequence length="536" mass="61481">MRHLYREPVTHLHWTNGNANSENPASYEWLIFRTLQKCCSRPVLAQLSARPWPRRRCAACDERLRGRPCTLLNLKVVVGGEQDKWWACGRGSGMAWTRSWRRWQRWACLGAAVVVSAWLLLAAPCALLACPPRDPAEAAAAATHQPHRDRDAALLVCSTLSFTTTDHQQRQTQGSPQLDKDSPYNVLYEWLPASRSFGANESVSYTTHTTPEMISHVGELATRWSGPLSVAVFVPYTDFCLAAARVAYLRACGPVEVREQVSWHFFWPRDSPPAADWHLIVDEKTCDCNAEETTASIRTFRTLEVLPYPVNVARNIARTAASTWYVLPSDVELYPSEGLAQQFLTMISRITEGLEVRAASVSPRVYVVPVFEVASTVPATKEELLQQYHRHDAVYFHRHVCAHCQRFPAIAEWITQPGTPGTIKTFSVVKREFPYHRWEPIYICTKQEPLYDERLSWEGLQDKMTQMHELCLQEYNLVILDRAFLVHAPGIKRRSKSKTKDETWREPFVIKNSKIYDQIMEEMQKKYGHSEKCRRH</sequence>
<name>A0AAW0UJL4_SCYPA</name>
<dbReference type="PANTHER" id="PTHR47412">
    <property type="entry name" value="FI01434P-RELATED"/>
    <property type="match status" value="1"/>
</dbReference>
<proteinExistence type="predicted"/>
<keyword evidence="1" id="KW-1133">Transmembrane helix</keyword>
<keyword evidence="3" id="KW-1185">Reference proteome</keyword>
<gene>
    <name evidence="2" type="ORF">O3P69_004245</name>
</gene>
<dbReference type="AlphaFoldDB" id="A0AAW0UJL4"/>
<evidence type="ECO:0008006" key="4">
    <source>
        <dbReference type="Google" id="ProtNLM"/>
    </source>
</evidence>
<comment type="caution">
    <text evidence="2">The sequence shown here is derived from an EMBL/GenBank/DDBJ whole genome shotgun (WGS) entry which is preliminary data.</text>
</comment>
<feature type="transmembrane region" description="Helical" evidence="1">
    <location>
        <begin position="106"/>
        <end position="129"/>
    </location>
</feature>
<dbReference type="Pfam" id="PF13896">
    <property type="entry name" value="Glyco_transf_49"/>
    <property type="match status" value="1"/>
</dbReference>
<dbReference type="EMBL" id="JARAKH010000012">
    <property type="protein sequence ID" value="KAK8399015.1"/>
    <property type="molecule type" value="Genomic_DNA"/>
</dbReference>
<evidence type="ECO:0000256" key="1">
    <source>
        <dbReference type="SAM" id="Phobius"/>
    </source>
</evidence>
<dbReference type="PANTHER" id="PTHR47412:SF1">
    <property type="entry name" value="FI01434P-RELATED"/>
    <property type="match status" value="1"/>
</dbReference>
<reference evidence="2 3" key="1">
    <citation type="submission" date="2023-03" db="EMBL/GenBank/DDBJ databases">
        <title>High-quality genome of Scylla paramamosain provides insights in environmental adaptation.</title>
        <authorList>
            <person name="Zhang L."/>
        </authorList>
    </citation>
    <scope>NUCLEOTIDE SEQUENCE [LARGE SCALE GENOMIC DNA]</scope>
    <source>
        <strain evidence="2">LZ_2023a</strain>
        <tissue evidence="2">Muscle</tissue>
    </source>
</reference>
<dbReference type="Proteomes" id="UP001487740">
    <property type="component" value="Unassembled WGS sequence"/>
</dbReference>
<keyword evidence="1" id="KW-0812">Transmembrane</keyword>
<evidence type="ECO:0000313" key="2">
    <source>
        <dbReference type="EMBL" id="KAK8399015.1"/>
    </source>
</evidence>